<comment type="caution">
    <text evidence="7">The sequence shown here is derived from an EMBL/GenBank/DDBJ whole genome shotgun (WGS) entry which is preliminary data.</text>
</comment>
<keyword evidence="2 6" id="KW-0812">Transmembrane</keyword>
<evidence type="ECO:0000256" key="1">
    <source>
        <dbReference type="ARBA" id="ARBA00004141"/>
    </source>
</evidence>
<feature type="region of interest" description="Disordered" evidence="5">
    <location>
        <begin position="1"/>
        <end position="20"/>
    </location>
</feature>
<dbReference type="PROSITE" id="PS50850">
    <property type="entry name" value="MFS"/>
    <property type="match status" value="1"/>
</dbReference>
<evidence type="ECO:0000256" key="4">
    <source>
        <dbReference type="ARBA" id="ARBA00023136"/>
    </source>
</evidence>
<dbReference type="InterPro" id="IPR036259">
    <property type="entry name" value="MFS_trans_sf"/>
</dbReference>
<feature type="transmembrane region" description="Helical" evidence="6">
    <location>
        <begin position="387"/>
        <end position="412"/>
    </location>
</feature>
<dbReference type="eggNOG" id="KOG0255">
    <property type="taxonomic scope" value="Eukaryota"/>
</dbReference>
<feature type="transmembrane region" description="Helical" evidence="6">
    <location>
        <begin position="454"/>
        <end position="476"/>
    </location>
</feature>
<feature type="transmembrane region" description="Helical" evidence="6">
    <location>
        <begin position="317"/>
        <end position="341"/>
    </location>
</feature>
<keyword evidence="4 6" id="KW-0472">Membrane</keyword>
<feature type="transmembrane region" description="Helical" evidence="6">
    <location>
        <begin position="84"/>
        <end position="104"/>
    </location>
</feature>
<evidence type="ECO:0000313" key="8">
    <source>
        <dbReference type="Proteomes" id="UP000197666"/>
    </source>
</evidence>
<dbReference type="InterPro" id="IPR020846">
    <property type="entry name" value="MFS_dom"/>
</dbReference>
<reference evidence="8" key="1">
    <citation type="submission" date="2018-10" db="EMBL/GenBank/DDBJ databases">
        <title>FDA dAtabase for Regulatory Grade micrObial Sequences (FDA-ARGOS): Supporting development and validation of Infectious Disease Dx tests.</title>
        <authorList>
            <person name="Kerrigan L."/>
            <person name="Tallon L."/>
            <person name="Sadzewicz L."/>
            <person name="Sengamalay N."/>
            <person name="Ott S."/>
            <person name="Godinez A."/>
            <person name="Nagaraj S."/>
            <person name="Vavikolanu K."/>
            <person name="Nadendla S."/>
            <person name="George J."/>
            <person name="Sichtig H."/>
        </authorList>
    </citation>
    <scope>NUCLEOTIDE SEQUENCE [LARGE SCALE GENOMIC DNA]</scope>
    <source>
        <strain evidence="8">FDAARGOS_311</strain>
    </source>
</reference>
<dbReference type="PANTHER" id="PTHR23502:SF156">
    <property type="entry name" value="TRANSPORTER, PUTATIVE (AFU_ORTHOLOGUE AFUA_5G00420)-RELATED"/>
    <property type="match status" value="1"/>
</dbReference>
<dbReference type="Proteomes" id="UP000197666">
    <property type="component" value="Unassembled WGS sequence"/>
</dbReference>
<dbReference type="EMBL" id="NKJJ02000003">
    <property type="protein sequence ID" value="TPR09207.1"/>
    <property type="molecule type" value="Genomic_DNA"/>
</dbReference>
<proteinExistence type="predicted"/>
<feature type="transmembrane region" description="Helical" evidence="6">
    <location>
        <begin position="362"/>
        <end position="381"/>
    </location>
</feature>
<sequence length="491" mass="53901">MSPPPEKMIPSETDQESGEYPTLVEFDGPDDPLLPFNWSITRRVWVTSVVAILNLIGTVASSIFETGNETFMQDFNISHEVAVLGTSLFLVGYIFGFLTFGPLSERFGRKWPMLLGITLSSLFDLMPALGHNLPTVLLGRFFGGLFGVAPVAIFGGVISDCWPMAHRGIAMALAVSLVFSGPTFGPVFGGFIMSSSTLDWRWNMWVVIIVGLGASLLCAFVYPETYAPVILRKKGQALRRKTGNLDIKTAADKEGISLQEIARAYLIRPFWLFTTQPILALLTLYQSFIYGVLFLFYQTYPVVFGEDRGWPTALKYLPLLAIICGVFAGAFGIIIHNQVYFRHHCHAPDGVTFIPEARLPPMIVGGILVPIGMFWFAGTATPATIPWPSAICASFLIGAGMYLLFIQGFNYIVDNYTSMANSAMGVNGSMRSIFGAAFPLFANQMVDGLGVQRATIVLAAICVALVPVPVCFWYWGDRIRAWSSVKVPDNM</sequence>
<evidence type="ECO:0000256" key="5">
    <source>
        <dbReference type="SAM" id="MobiDB-lite"/>
    </source>
</evidence>
<dbReference type="AlphaFoldDB" id="A0A254TT99"/>
<dbReference type="Pfam" id="PF07690">
    <property type="entry name" value="MFS_1"/>
    <property type="match status" value="1"/>
</dbReference>
<comment type="subcellular location">
    <subcellularLocation>
        <location evidence="1">Membrane</location>
        <topology evidence="1">Multi-pass membrane protein</topology>
    </subcellularLocation>
</comment>
<dbReference type="FunFam" id="1.20.1250.20:FF:000011">
    <property type="entry name" value="MFS multidrug transporter, putative"/>
    <property type="match status" value="1"/>
</dbReference>
<evidence type="ECO:0000256" key="3">
    <source>
        <dbReference type="ARBA" id="ARBA00022989"/>
    </source>
</evidence>
<evidence type="ECO:0000313" key="7">
    <source>
        <dbReference type="EMBL" id="TPR09207.1"/>
    </source>
</evidence>
<feature type="transmembrane region" description="Helical" evidence="6">
    <location>
        <begin position="141"/>
        <end position="162"/>
    </location>
</feature>
<dbReference type="VEuPathDB" id="FungiDB:An02g04410"/>
<dbReference type="SUPFAM" id="SSF103473">
    <property type="entry name" value="MFS general substrate transporter"/>
    <property type="match status" value="1"/>
</dbReference>
<dbReference type="GO" id="GO:0022857">
    <property type="term" value="F:transmembrane transporter activity"/>
    <property type="evidence" value="ECO:0007669"/>
    <property type="project" value="InterPro"/>
</dbReference>
<feature type="transmembrane region" description="Helical" evidence="6">
    <location>
        <begin position="204"/>
        <end position="231"/>
    </location>
</feature>
<evidence type="ECO:0000256" key="6">
    <source>
        <dbReference type="SAM" id="Phobius"/>
    </source>
</evidence>
<feature type="transmembrane region" description="Helical" evidence="6">
    <location>
        <begin position="44"/>
        <end position="64"/>
    </location>
</feature>
<name>A0A254TT99_ASPNG</name>
<gene>
    <name evidence="7" type="ORF">CAN33_008030</name>
</gene>
<dbReference type="InterPro" id="IPR011701">
    <property type="entry name" value="MFS"/>
</dbReference>
<feature type="transmembrane region" description="Helical" evidence="6">
    <location>
        <begin position="278"/>
        <end position="297"/>
    </location>
</feature>
<dbReference type="GO" id="GO:0005886">
    <property type="term" value="C:plasma membrane"/>
    <property type="evidence" value="ECO:0007669"/>
    <property type="project" value="TreeGrafter"/>
</dbReference>
<dbReference type="Gene3D" id="1.20.1250.20">
    <property type="entry name" value="MFS general substrate transporter like domains"/>
    <property type="match status" value="1"/>
</dbReference>
<organism evidence="7 8">
    <name type="scientific">Aspergillus niger</name>
    <dbReference type="NCBI Taxonomy" id="5061"/>
    <lineage>
        <taxon>Eukaryota</taxon>
        <taxon>Fungi</taxon>
        <taxon>Dikarya</taxon>
        <taxon>Ascomycota</taxon>
        <taxon>Pezizomycotina</taxon>
        <taxon>Eurotiomycetes</taxon>
        <taxon>Eurotiomycetidae</taxon>
        <taxon>Eurotiales</taxon>
        <taxon>Aspergillaceae</taxon>
        <taxon>Aspergillus</taxon>
        <taxon>Aspergillus subgen. Circumdati</taxon>
    </lineage>
</organism>
<dbReference type="VEuPathDB" id="FungiDB:M747DRAFT_352632"/>
<protein>
    <submittedName>
        <fullName evidence="7">Mitotic checkpoint regulator, MAD2B-interacting family protein</fullName>
    </submittedName>
</protein>
<dbReference type="PANTHER" id="PTHR23502">
    <property type="entry name" value="MAJOR FACILITATOR SUPERFAMILY"/>
    <property type="match status" value="1"/>
</dbReference>
<dbReference type="VEuPathDB" id="FungiDB:ASPNIDRAFT2_1088613"/>
<keyword evidence="3 6" id="KW-1133">Transmembrane helix</keyword>
<feature type="transmembrane region" description="Helical" evidence="6">
    <location>
        <begin position="169"/>
        <end position="192"/>
    </location>
</feature>
<evidence type="ECO:0000256" key="2">
    <source>
        <dbReference type="ARBA" id="ARBA00022692"/>
    </source>
</evidence>
<accession>A0A254TT99</accession>
<dbReference type="VEuPathDB" id="FungiDB:ATCC64974_62510"/>